<accession>A0A141HMG5</accession>
<name>A0A141HMG5_STAA8</name>
<protein>
    <submittedName>
        <fullName evidence="1">Uncharacterized protein</fullName>
    </submittedName>
</protein>
<sequence length="30" mass="3457">MNNWIKVAQISVTIISQAIIIMKEIQDEVK</sequence>
<keyword evidence="1" id="KW-0614">Plasmid</keyword>
<gene>
    <name evidence="1" type="ORF">pRM27_p37</name>
</gene>
<reference evidence="1" key="1">
    <citation type="journal article" date="2016" name="Mol. Microbiol.">
        <title>Transfer of the methicillin resistance genomic island among staphylococci by conjugation.</title>
        <authorList>
            <person name="Ray M.D."/>
            <person name="Boundy S."/>
            <person name="Archer G.L."/>
        </authorList>
    </citation>
    <scope>NUCLEOTIDE SEQUENCE</scope>
    <source>
        <strain evidence="1">RN4220</strain>
        <plasmid evidence="1">pRM27</plasmid>
    </source>
</reference>
<proteinExistence type="predicted"/>
<organism evidence="1">
    <name type="scientific">Staphylococcus aureus subsp. aureus RN4220</name>
    <dbReference type="NCBI Taxonomy" id="561307"/>
    <lineage>
        <taxon>Bacteria</taxon>
        <taxon>Bacillati</taxon>
        <taxon>Bacillota</taxon>
        <taxon>Bacilli</taxon>
        <taxon>Bacillales</taxon>
        <taxon>Staphylococcaceae</taxon>
        <taxon>Staphylococcus</taxon>
    </lineage>
</organism>
<geneLocation type="plasmid" evidence="1">
    <name>pRM27</name>
</geneLocation>
<evidence type="ECO:0000313" key="1">
    <source>
        <dbReference type="EMBL" id="ALN43666.1"/>
    </source>
</evidence>
<dbReference type="EMBL" id="KT780704">
    <property type="protein sequence ID" value="ALN43666.1"/>
    <property type="molecule type" value="Genomic_DNA"/>
</dbReference>
<dbReference type="AlphaFoldDB" id="A0A141HMG5"/>